<dbReference type="Proteomes" id="UP000051647">
    <property type="component" value="Unassembled WGS sequence"/>
</dbReference>
<gene>
    <name evidence="2" type="ORF">FC27_GL001513</name>
</gene>
<proteinExistence type="predicted"/>
<dbReference type="eggNOG" id="COG1881">
    <property type="taxonomic scope" value="Bacteria"/>
</dbReference>
<comment type="caution">
    <text evidence="2">The sequence shown here is derived from an EMBL/GenBank/DDBJ whole genome shotgun (WGS) entry which is preliminary data.</text>
</comment>
<accession>A0A0R1SE30</accession>
<dbReference type="OrthoDB" id="9797506at2"/>
<dbReference type="RefSeq" id="WP_010624993.1">
    <property type="nucleotide sequence ID" value="NZ_AZFA01000031.1"/>
</dbReference>
<dbReference type="Gene3D" id="3.90.280.10">
    <property type="entry name" value="PEBP-like"/>
    <property type="match status" value="1"/>
</dbReference>
<dbReference type="InterPro" id="IPR036610">
    <property type="entry name" value="PEBP-like_sf"/>
</dbReference>
<dbReference type="InterPro" id="IPR005247">
    <property type="entry name" value="YbhB_YbcL/LppC-like"/>
</dbReference>
<dbReference type="NCBIfam" id="TIGR00481">
    <property type="entry name" value="YbhB/YbcL family Raf kinase inhibitor-like protein"/>
    <property type="match status" value="1"/>
</dbReference>
<dbReference type="PATRIC" id="fig|1423815.3.peg.1550"/>
<dbReference type="PANTHER" id="PTHR30289:SF1">
    <property type="entry name" value="PEBP (PHOSPHATIDYLETHANOLAMINE-BINDING PROTEIN) FAMILY PROTEIN"/>
    <property type="match status" value="1"/>
</dbReference>
<evidence type="ECO:0000313" key="3">
    <source>
        <dbReference type="Proteomes" id="UP000051647"/>
    </source>
</evidence>
<reference evidence="2 3" key="1">
    <citation type="journal article" date="2015" name="Genome Announc.">
        <title>Expanding the biotechnology potential of lactobacilli through comparative genomics of 213 strains and associated genera.</title>
        <authorList>
            <person name="Sun Z."/>
            <person name="Harris H.M."/>
            <person name="McCann A."/>
            <person name="Guo C."/>
            <person name="Argimon S."/>
            <person name="Zhang W."/>
            <person name="Yang X."/>
            <person name="Jeffery I.B."/>
            <person name="Cooney J.C."/>
            <person name="Kagawa T.F."/>
            <person name="Liu W."/>
            <person name="Song Y."/>
            <person name="Salvetti E."/>
            <person name="Wrobel A."/>
            <person name="Rasinkangas P."/>
            <person name="Parkhill J."/>
            <person name="Rea M.C."/>
            <person name="O'Sullivan O."/>
            <person name="Ritari J."/>
            <person name="Douillard F.P."/>
            <person name="Paul Ross R."/>
            <person name="Yang R."/>
            <person name="Briner A.E."/>
            <person name="Felis G.E."/>
            <person name="de Vos W.M."/>
            <person name="Barrangou R."/>
            <person name="Klaenhammer T.R."/>
            <person name="Caufield P.W."/>
            <person name="Cui Y."/>
            <person name="Zhang H."/>
            <person name="O'Toole P.W."/>
        </authorList>
    </citation>
    <scope>NUCLEOTIDE SEQUENCE [LARGE SCALE GENOMIC DNA]</scope>
    <source>
        <strain evidence="2 3">DSM 14857</strain>
    </source>
</reference>
<dbReference type="SUPFAM" id="SSF49777">
    <property type="entry name" value="PEBP-like"/>
    <property type="match status" value="1"/>
</dbReference>
<keyword evidence="3" id="KW-1185">Reference proteome</keyword>
<dbReference type="EMBL" id="AZFA01000031">
    <property type="protein sequence ID" value="KRL65620.1"/>
    <property type="molecule type" value="Genomic_DNA"/>
</dbReference>
<protein>
    <submittedName>
        <fullName evidence="2">Phospholipid-binding protein</fullName>
    </submittedName>
</protein>
<dbReference type="PANTHER" id="PTHR30289">
    <property type="entry name" value="UNCHARACTERIZED PROTEIN YBCL-RELATED"/>
    <property type="match status" value="1"/>
</dbReference>
<dbReference type="InterPro" id="IPR008914">
    <property type="entry name" value="PEBP"/>
</dbReference>
<dbReference type="AlphaFoldDB" id="A0A0R1SE30"/>
<evidence type="ECO:0000313" key="2">
    <source>
        <dbReference type="EMBL" id="KRL65620.1"/>
    </source>
</evidence>
<dbReference type="Pfam" id="PF01161">
    <property type="entry name" value="PBP"/>
    <property type="match status" value="1"/>
</dbReference>
<feature type="region of interest" description="Disordered" evidence="1">
    <location>
        <begin position="95"/>
        <end position="121"/>
    </location>
</feature>
<dbReference type="STRING" id="1423815.FC27_GL001513"/>
<evidence type="ECO:0000256" key="1">
    <source>
        <dbReference type="SAM" id="MobiDB-lite"/>
    </source>
</evidence>
<name>A0A0R1SE30_9LACO</name>
<sequence length="170" mass="18514">MKLQVSFDNGLLPDKYGKYATASEIKNGEPIISFPIDFSDLPKEIKSIALTLTDPDSIPVCGFEWIHWTVANIPASMLSLPENFSQIATDPVVQGKNSSASPLLSGKDDPSTKVGYNGPTPPDKTHQYVLKAYALDSELDIKAGFWMNELLHKITGHVLDSATLNVPSRA</sequence>
<dbReference type="CDD" id="cd00865">
    <property type="entry name" value="PEBP_bact_arch"/>
    <property type="match status" value="1"/>
</dbReference>
<organism evidence="2 3">
    <name type="scientific">Companilactobacillus versmoldensis DSM 14857 = KCTC 3814</name>
    <dbReference type="NCBI Taxonomy" id="1423815"/>
    <lineage>
        <taxon>Bacteria</taxon>
        <taxon>Bacillati</taxon>
        <taxon>Bacillota</taxon>
        <taxon>Bacilli</taxon>
        <taxon>Lactobacillales</taxon>
        <taxon>Lactobacillaceae</taxon>
        <taxon>Companilactobacillus</taxon>
    </lineage>
</organism>